<reference evidence="18 19" key="1">
    <citation type="journal article" date="2016" name="Nat. Commun.">
        <title>Thousands of microbial genomes shed light on interconnected biogeochemical processes in an aquifer system.</title>
        <authorList>
            <person name="Anantharaman K."/>
            <person name="Brown C.T."/>
            <person name="Hug L.A."/>
            <person name="Sharon I."/>
            <person name="Castelle C.J."/>
            <person name="Probst A.J."/>
            <person name="Thomas B.C."/>
            <person name="Singh A."/>
            <person name="Wilkins M.J."/>
            <person name="Karaoz U."/>
            <person name="Brodie E.L."/>
            <person name="Williams K.H."/>
            <person name="Hubbard S.S."/>
            <person name="Banfield J.F."/>
        </authorList>
    </citation>
    <scope>NUCLEOTIDE SEQUENCE [LARGE SCALE GENOMIC DNA]</scope>
</reference>
<dbReference type="SFLD" id="SFLDG01086">
    <property type="entry name" value="elongater_protein-like"/>
    <property type="match status" value="1"/>
</dbReference>
<keyword evidence="4" id="KW-0004">4Fe-4S</keyword>
<sequence length="592" mass="68000">MNIHEKIITEIIAKSPKSKAKFDDARRQIAGGLKMKQPANRDLLKAYQNLLKKKRVKQDKNIEKFLRKADIRTLSGIAIVTSLIKPYACPGKCVYCPTEARMPKSYLATEPAAARALGLKFNPYEQMQKRILMLEGNGHPTDKIEYIIKGGTWNAYPLEYQYWFILESFRACNELGKREIFPPPMRWRWPKAGGGLKKLQEALEKEQKKNETAKHRIIGLTLETRPDAITPKTIYHMRQLGCTRIELGLQAPDDKILKLVKRGHTVQQFRDAMLLLRQAGFKVDLHFMPDLPGTTPKHDVAMYKKLFTDPGLKPDMVKIYPNTVIPSSELYKWFKAGKYKPYDEKKLFDALLKMKLATPRYCRISRLIRDIPDNEIAAGNRITNLREALTKELAKRGQKCVCLRCREIGRFVNTGLLRPDLVGTRNDNLKPKLFVEKYETIGGTEYFLTFEDKNRGAVYAFLRLRIPYKSTTPNPSFLRRGDESLPLGKGEMEGVEGQLYKLLPEIKDVAFVRELHTYGQLVSLKHKNIKTLKQTNNEVQHHGLGKKLLKEAEKIAKKNGFKKLAVISGIGVRDYYKKSGYLKKGRYMLKSI</sequence>
<dbReference type="PANTHER" id="PTHR11135:SF2">
    <property type="entry name" value="ELONGATOR COMPLEX PROTEIN 3"/>
    <property type="match status" value="1"/>
</dbReference>
<accession>A0A1F6NTM3</accession>
<dbReference type="GO" id="GO:0051539">
    <property type="term" value="F:4 iron, 4 sulfur cluster binding"/>
    <property type="evidence" value="ECO:0007669"/>
    <property type="project" value="UniProtKB-KW"/>
</dbReference>
<dbReference type="EC" id="2.3.1.311" evidence="14"/>
<evidence type="ECO:0000256" key="10">
    <source>
        <dbReference type="ARBA" id="ARBA00022884"/>
    </source>
</evidence>
<dbReference type="PANTHER" id="PTHR11135">
    <property type="entry name" value="HISTONE ACETYLTRANSFERASE-RELATED"/>
    <property type="match status" value="1"/>
</dbReference>
<dbReference type="EMBL" id="MFQP01000029">
    <property type="protein sequence ID" value="OGH87302.1"/>
    <property type="molecule type" value="Genomic_DNA"/>
</dbReference>
<dbReference type="Gene3D" id="3.40.630.30">
    <property type="match status" value="1"/>
</dbReference>
<dbReference type="InterPro" id="IPR016181">
    <property type="entry name" value="Acyl_CoA_acyltransferase"/>
</dbReference>
<dbReference type="InterPro" id="IPR023404">
    <property type="entry name" value="rSAM_horseshoe"/>
</dbReference>
<keyword evidence="10" id="KW-0694">RNA-binding</keyword>
<comment type="cofactor">
    <cofactor evidence="1">
        <name>[4Fe-4S] cluster</name>
        <dbReference type="ChEBI" id="CHEBI:49883"/>
    </cofactor>
</comment>
<keyword evidence="7" id="KW-0949">S-adenosyl-L-methionine</keyword>
<dbReference type="GO" id="GO:0106261">
    <property type="term" value="F:tRNA uridine(34) acetyltransferase activity"/>
    <property type="evidence" value="ECO:0007669"/>
    <property type="project" value="UniProtKB-EC"/>
</dbReference>
<comment type="similarity">
    <text evidence="3">Belongs to the ELP3 family.</text>
</comment>
<evidence type="ECO:0000256" key="13">
    <source>
        <dbReference type="ARBA" id="ARBA00023315"/>
    </source>
</evidence>
<evidence type="ECO:0000256" key="3">
    <source>
        <dbReference type="ARBA" id="ARBA00005494"/>
    </source>
</evidence>
<feature type="domain" description="Radical SAM core" evidence="17">
    <location>
        <begin position="72"/>
        <end position="374"/>
    </location>
</feature>
<dbReference type="Proteomes" id="UP000177151">
    <property type="component" value="Unassembled WGS sequence"/>
</dbReference>
<evidence type="ECO:0000256" key="16">
    <source>
        <dbReference type="SAM" id="Coils"/>
    </source>
</evidence>
<feature type="coiled-coil region" evidence="16">
    <location>
        <begin position="196"/>
        <end position="223"/>
    </location>
</feature>
<keyword evidence="16" id="KW-0175">Coiled coil</keyword>
<dbReference type="GO" id="GO:0005737">
    <property type="term" value="C:cytoplasm"/>
    <property type="evidence" value="ECO:0007669"/>
    <property type="project" value="TreeGrafter"/>
</dbReference>
<keyword evidence="13" id="KW-0012">Acyltransferase</keyword>
<comment type="caution">
    <text evidence="18">The sequence shown here is derived from an EMBL/GenBank/DDBJ whole genome shotgun (WGS) entry which is preliminary data.</text>
</comment>
<evidence type="ECO:0000256" key="12">
    <source>
        <dbReference type="ARBA" id="ARBA00023014"/>
    </source>
</evidence>
<dbReference type="CDD" id="cd04301">
    <property type="entry name" value="NAT_SF"/>
    <property type="match status" value="1"/>
</dbReference>
<keyword evidence="5" id="KW-0820">tRNA-binding</keyword>
<evidence type="ECO:0000256" key="5">
    <source>
        <dbReference type="ARBA" id="ARBA00022555"/>
    </source>
</evidence>
<keyword evidence="9" id="KW-0479">Metal-binding</keyword>
<dbReference type="GO" id="GO:0000049">
    <property type="term" value="F:tRNA binding"/>
    <property type="evidence" value="ECO:0007669"/>
    <property type="project" value="UniProtKB-KW"/>
</dbReference>
<dbReference type="AlphaFoldDB" id="A0A1F6NTM3"/>
<keyword evidence="12" id="KW-0411">Iron-sulfur</keyword>
<dbReference type="GO" id="GO:0002926">
    <property type="term" value="P:tRNA wobble base 5-methoxycarbonylmethyl-2-thiouridinylation"/>
    <property type="evidence" value="ECO:0007669"/>
    <property type="project" value="TreeGrafter"/>
</dbReference>
<evidence type="ECO:0000256" key="15">
    <source>
        <dbReference type="ARBA" id="ARBA00047372"/>
    </source>
</evidence>
<keyword evidence="11" id="KW-0408">Iron</keyword>
<dbReference type="SFLD" id="SFLDF00344">
    <property type="entry name" value="ELP3-like"/>
    <property type="match status" value="1"/>
</dbReference>
<dbReference type="InterPro" id="IPR007197">
    <property type="entry name" value="rSAM"/>
</dbReference>
<dbReference type="GO" id="GO:0046872">
    <property type="term" value="F:metal ion binding"/>
    <property type="evidence" value="ECO:0007669"/>
    <property type="project" value="UniProtKB-KW"/>
</dbReference>
<evidence type="ECO:0000256" key="4">
    <source>
        <dbReference type="ARBA" id="ARBA00022485"/>
    </source>
</evidence>
<evidence type="ECO:0000256" key="6">
    <source>
        <dbReference type="ARBA" id="ARBA00022679"/>
    </source>
</evidence>
<comment type="pathway">
    <text evidence="2">tRNA modification.</text>
</comment>
<evidence type="ECO:0000256" key="11">
    <source>
        <dbReference type="ARBA" id="ARBA00023004"/>
    </source>
</evidence>
<evidence type="ECO:0000259" key="17">
    <source>
        <dbReference type="PROSITE" id="PS51918"/>
    </source>
</evidence>
<evidence type="ECO:0000256" key="7">
    <source>
        <dbReference type="ARBA" id="ARBA00022691"/>
    </source>
</evidence>
<gene>
    <name evidence="18" type="ORF">A2206_02850</name>
</gene>
<dbReference type="InterPro" id="IPR058240">
    <property type="entry name" value="rSAM_sf"/>
</dbReference>
<keyword evidence="6" id="KW-0808">Transferase</keyword>
<evidence type="ECO:0000256" key="14">
    <source>
        <dbReference type="ARBA" id="ARBA00044771"/>
    </source>
</evidence>
<evidence type="ECO:0000313" key="19">
    <source>
        <dbReference type="Proteomes" id="UP000177151"/>
    </source>
</evidence>
<dbReference type="Pfam" id="PF04055">
    <property type="entry name" value="Radical_SAM"/>
    <property type="match status" value="1"/>
</dbReference>
<organism evidence="18 19">
    <name type="scientific">Candidatus Magasanikbacteria bacterium RIFOXYA1_FULL_40_8</name>
    <dbReference type="NCBI Taxonomy" id="1798694"/>
    <lineage>
        <taxon>Bacteria</taxon>
        <taxon>Candidatus Magasanikiibacteriota</taxon>
    </lineage>
</organism>
<dbReference type="SUPFAM" id="SSF102114">
    <property type="entry name" value="Radical SAM enzymes"/>
    <property type="match status" value="1"/>
</dbReference>
<dbReference type="GO" id="GO:0033588">
    <property type="term" value="C:elongator holoenzyme complex"/>
    <property type="evidence" value="ECO:0007669"/>
    <property type="project" value="TreeGrafter"/>
</dbReference>
<dbReference type="InterPro" id="IPR006638">
    <property type="entry name" value="Elp3/MiaA/NifB-like_rSAM"/>
</dbReference>
<keyword evidence="8" id="KW-0819">tRNA processing</keyword>
<evidence type="ECO:0000256" key="9">
    <source>
        <dbReference type="ARBA" id="ARBA00022723"/>
    </source>
</evidence>
<dbReference type="InterPro" id="IPR032432">
    <property type="entry name" value="Radical_SAM_C"/>
</dbReference>
<name>A0A1F6NTM3_9BACT</name>
<dbReference type="Gene3D" id="3.80.30.20">
    <property type="entry name" value="tm_1862 like domain"/>
    <property type="match status" value="1"/>
</dbReference>
<evidence type="ECO:0000313" key="18">
    <source>
        <dbReference type="EMBL" id="OGH87302.1"/>
    </source>
</evidence>
<dbReference type="PROSITE" id="PS51918">
    <property type="entry name" value="RADICAL_SAM"/>
    <property type="match status" value="1"/>
</dbReference>
<dbReference type="InterPro" id="IPR034687">
    <property type="entry name" value="ELP3-like"/>
</dbReference>
<dbReference type="SFLD" id="SFLDS00029">
    <property type="entry name" value="Radical_SAM"/>
    <property type="match status" value="1"/>
</dbReference>
<comment type="catalytic activity">
    <reaction evidence="15">
        <text>uridine(34) in tRNA + acetyl-CoA + S-adenosyl-L-methionine + H2O = 5-(carboxymethyl)uridine(34) in tRNA + 5'-deoxyadenosine + L-methionine + CoA + 2 H(+)</text>
        <dbReference type="Rhea" id="RHEA:61020"/>
        <dbReference type="Rhea" id="RHEA-COMP:10407"/>
        <dbReference type="Rhea" id="RHEA-COMP:11727"/>
        <dbReference type="ChEBI" id="CHEBI:15377"/>
        <dbReference type="ChEBI" id="CHEBI:15378"/>
        <dbReference type="ChEBI" id="CHEBI:17319"/>
        <dbReference type="ChEBI" id="CHEBI:57287"/>
        <dbReference type="ChEBI" id="CHEBI:57288"/>
        <dbReference type="ChEBI" id="CHEBI:57844"/>
        <dbReference type="ChEBI" id="CHEBI:59789"/>
        <dbReference type="ChEBI" id="CHEBI:65315"/>
        <dbReference type="ChEBI" id="CHEBI:74882"/>
        <dbReference type="EC" id="2.3.1.311"/>
    </reaction>
    <physiologicalReaction direction="left-to-right" evidence="15">
        <dbReference type="Rhea" id="RHEA:61021"/>
    </physiologicalReaction>
</comment>
<protein>
    <recommendedName>
        <fullName evidence="14">tRNA carboxymethyluridine synthase</fullName>
        <ecNumber evidence="14">2.3.1.311</ecNumber>
    </recommendedName>
</protein>
<dbReference type="SUPFAM" id="SSF55729">
    <property type="entry name" value="Acyl-CoA N-acyltransferases (Nat)"/>
    <property type="match status" value="1"/>
</dbReference>
<dbReference type="Pfam" id="PF16199">
    <property type="entry name" value="Radical_SAM_C"/>
    <property type="match status" value="1"/>
</dbReference>
<dbReference type="InterPro" id="IPR039661">
    <property type="entry name" value="ELP3"/>
</dbReference>
<dbReference type="NCBIfam" id="TIGR01211">
    <property type="entry name" value="ELP3"/>
    <property type="match status" value="1"/>
</dbReference>
<evidence type="ECO:0000256" key="2">
    <source>
        <dbReference type="ARBA" id="ARBA00005217"/>
    </source>
</evidence>
<proteinExistence type="inferred from homology"/>
<evidence type="ECO:0000256" key="8">
    <source>
        <dbReference type="ARBA" id="ARBA00022694"/>
    </source>
</evidence>
<evidence type="ECO:0000256" key="1">
    <source>
        <dbReference type="ARBA" id="ARBA00001966"/>
    </source>
</evidence>
<dbReference type="SMART" id="SM00729">
    <property type="entry name" value="Elp3"/>
    <property type="match status" value="1"/>
</dbReference>